<evidence type="ECO:0000313" key="13">
    <source>
        <dbReference type="RefSeq" id="XP_040487375.1"/>
    </source>
</evidence>
<dbReference type="FunFam" id="2.30.42.10:FF:000110">
    <property type="entry name" value="multiple PDZ domain protein isoform X2"/>
    <property type="match status" value="1"/>
</dbReference>
<reference evidence="13" key="1">
    <citation type="submission" date="2025-08" db="UniProtKB">
        <authorList>
            <consortium name="RefSeq"/>
        </authorList>
    </citation>
    <scope>IDENTIFICATION</scope>
    <source>
        <tissue evidence="13">Whole blood</tissue>
    </source>
</reference>
<feature type="domain" description="PDZ" evidence="10">
    <location>
        <begin position="257"/>
        <end position="337"/>
    </location>
</feature>
<feature type="compositionally biased region" description="Polar residues" evidence="9">
    <location>
        <begin position="501"/>
        <end position="510"/>
    </location>
</feature>
<evidence type="ECO:0000256" key="5">
    <source>
        <dbReference type="ARBA" id="ARBA00022737"/>
    </source>
</evidence>
<dbReference type="Gene3D" id="1.10.287.650">
    <property type="entry name" value="L27 domain"/>
    <property type="match status" value="1"/>
</dbReference>
<dbReference type="CDD" id="cd06675">
    <property type="entry name" value="PDZ12_MUPP1-like"/>
    <property type="match status" value="1"/>
</dbReference>
<feature type="domain" description="PDZ" evidence="10">
    <location>
        <begin position="1009"/>
        <end position="1077"/>
    </location>
</feature>
<dbReference type="CDD" id="cd06689">
    <property type="entry name" value="PDZ1_MUPP1-like"/>
    <property type="match status" value="1"/>
</dbReference>
<keyword evidence="12" id="KW-1185">Reference proteome</keyword>
<name>A0A8M1FY15_URSMA</name>
<feature type="domain" description="PDZ" evidence="10">
    <location>
        <begin position="377"/>
        <end position="463"/>
    </location>
</feature>
<dbReference type="CDD" id="cd06673">
    <property type="entry name" value="PDZ10_MUPP1-PDZ8_PATJ-like"/>
    <property type="match status" value="1"/>
</dbReference>
<dbReference type="PROSITE" id="PS50106">
    <property type="entry name" value="PDZ"/>
    <property type="match status" value="13"/>
</dbReference>
<feature type="compositionally biased region" description="Basic and acidic residues" evidence="9">
    <location>
        <begin position="1388"/>
        <end position="1398"/>
    </location>
</feature>
<feature type="region of interest" description="Disordered" evidence="9">
    <location>
        <begin position="1122"/>
        <end position="1144"/>
    </location>
</feature>
<evidence type="ECO:0000256" key="6">
    <source>
        <dbReference type="ARBA" id="ARBA00022949"/>
    </source>
</evidence>
<evidence type="ECO:0000256" key="9">
    <source>
        <dbReference type="SAM" id="MobiDB-lite"/>
    </source>
</evidence>
<dbReference type="FunFam" id="2.30.42.10:FF:000054">
    <property type="entry name" value="multiple PDZ domain protein isoform X1"/>
    <property type="match status" value="1"/>
</dbReference>
<dbReference type="CDD" id="cd06672">
    <property type="entry name" value="PDZ8_MUPP1-PDZ7_PATJ-PDZ2_INAD-like"/>
    <property type="match status" value="1"/>
</dbReference>
<dbReference type="CDD" id="cd06676">
    <property type="entry name" value="PDZ13_MUPP1-like"/>
    <property type="match status" value="1"/>
</dbReference>
<feature type="region of interest" description="Disordered" evidence="9">
    <location>
        <begin position="1195"/>
        <end position="1227"/>
    </location>
</feature>
<proteinExistence type="predicted"/>
<evidence type="ECO:0000256" key="8">
    <source>
        <dbReference type="ARBA" id="ARBA00037831"/>
    </source>
</evidence>
<feature type="region of interest" description="Disordered" evidence="9">
    <location>
        <begin position="1741"/>
        <end position="1765"/>
    </location>
</feature>
<feature type="domain" description="PDZ" evidence="10">
    <location>
        <begin position="1152"/>
        <end position="1211"/>
    </location>
</feature>
<feature type="domain" description="PDZ" evidence="10">
    <location>
        <begin position="1918"/>
        <end position="2001"/>
    </location>
</feature>
<dbReference type="CDD" id="cd06791">
    <property type="entry name" value="PDZ3_MUPP1-like"/>
    <property type="match status" value="1"/>
</dbReference>
<dbReference type="CDD" id="cd06669">
    <property type="entry name" value="PDZ5_MUPP1-like"/>
    <property type="match status" value="1"/>
</dbReference>
<dbReference type="CTD" id="8777"/>
<dbReference type="FunFam" id="2.30.42.10:FF:000093">
    <property type="entry name" value="multiple PDZ domain protein isoform X1"/>
    <property type="match status" value="1"/>
</dbReference>
<keyword evidence="2" id="KW-0796">Tight junction</keyword>
<dbReference type="FunFam" id="2.30.42.10:FF:000058">
    <property type="entry name" value="multiple PDZ domain protein isoform X1"/>
    <property type="match status" value="1"/>
</dbReference>
<dbReference type="CDD" id="cd06667">
    <property type="entry name" value="PDZ2_MUPP1-like"/>
    <property type="match status" value="1"/>
</dbReference>
<dbReference type="FunFam" id="2.30.42.10:FF:000072">
    <property type="entry name" value="multiple PDZ domain protein isoform X1"/>
    <property type="match status" value="1"/>
</dbReference>
<dbReference type="FunFam" id="2.30.42.10:FF:000070">
    <property type="entry name" value="Multiple PDZ domain protein"/>
    <property type="match status" value="1"/>
</dbReference>
<keyword evidence="3" id="KW-1003">Cell membrane</keyword>
<dbReference type="GeneID" id="103662184"/>
<feature type="domain" description="PDZ" evidence="10">
    <location>
        <begin position="1414"/>
        <end position="1495"/>
    </location>
</feature>
<dbReference type="PANTHER" id="PTHR19964">
    <property type="entry name" value="MULTIPLE PDZ DOMAIN PROTEIN"/>
    <property type="match status" value="1"/>
</dbReference>
<dbReference type="SMART" id="SM00228">
    <property type="entry name" value="PDZ"/>
    <property type="match status" value="13"/>
</dbReference>
<dbReference type="CDD" id="cd06671">
    <property type="entry name" value="PDZ7_MUPP1-PD6_PATJ-like"/>
    <property type="match status" value="1"/>
</dbReference>
<dbReference type="PROSITE" id="PS51022">
    <property type="entry name" value="L27"/>
    <property type="match status" value="1"/>
</dbReference>
<dbReference type="GO" id="GO:0005923">
    <property type="term" value="C:bicellular tight junction"/>
    <property type="evidence" value="ECO:0007669"/>
    <property type="project" value="UniProtKB-SubCell"/>
</dbReference>
<keyword evidence="7" id="KW-0472">Membrane</keyword>
<evidence type="ECO:0000256" key="4">
    <source>
        <dbReference type="ARBA" id="ARBA00022553"/>
    </source>
</evidence>
<dbReference type="FunFam" id="2.30.42.10:FF:000038">
    <property type="entry name" value="Multiple PDZ domain protein isoform X1"/>
    <property type="match status" value="1"/>
</dbReference>
<dbReference type="InterPro" id="IPR004172">
    <property type="entry name" value="L27_dom"/>
</dbReference>
<dbReference type="FunFam" id="2.30.42.10:FF:000057">
    <property type="entry name" value="multiple PDZ domain protein isoform X1"/>
    <property type="match status" value="1"/>
</dbReference>
<gene>
    <name evidence="13" type="primary">MPDZ</name>
</gene>
<dbReference type="FunFam" id="2.30.42.10:FF:000140">
    <property type="entry name" value="Multiple PDZ domain crumbs cell polarity complex component"/>
    <property type="match status" value="1"/>
</dbReference>
<dbReference type="InterPro" id="IPR032078">
    <property type="entry name" value="MPDZ_u10"/>
</dbReference>
<feature type="domain" description="PDZ" evidence="10">
    <location>
        <begin position="553"/>
        <end position="634"/>
    </location>
</feature>
<dbReference type="GO" id="GO:0016324">
    <property type="term" value="C:apical plasma membrane"/>
    <property type="evidence" value="ECO:0007669"/>
    <property type="project" value="UniProtKB-SubCell"/>
</dbReference>
<dbReference type="Gene3D" id="2.30.42.10">
    <property type="match status" value="13"/>
</dbReference>
<evidence type="ECO:0000256" key="3">
    <source>
        <dbReference type="ARBA" id="ARBA00022475"/>
    </source>
</evidence>
<dbReference type="FunFam" id="2.30.42.10:FF:000108">
    <property type="entry name" value="Multiple PDZ domain protein isoform X1"/>
    <property type="match status" value="1"/>
</dbReference>
<dbReference type="CDD" id="cd06670">
    <property type="entry name" value="PDZ6_MUPP1-like"/>
    <property type="match status" value="1"/>
</dbReference>
<feature type="compositionally biased region" description="Low complexity" evidence="9">
    <location>
        <begin position="1749"/>
        <end position="1765"/>
    </location>
</feature>
<dbReference type="SMART" id="SM00569">
    <property type="entry name" value="L27"/>
    <property type="match status" value="1"/>
</dbReference>
<evidence type="ECO:0000313" key="12">
    <source>
        <dbReference type="Proteomes" id="UP000261680"/>
    </source>
</evidence>
<feature type="compositionally biased region" description="Low complexity" evidence="9">
    <location>
        <begin position="1514"/>
        <end position="1541"/>
    </location>
</feature>
<feature type="domain" description="PDZ" evidence="10">
    <location>
        <begin position="137"/>
        <end position="224"/>
    </location>
</feature>
<evidence type="ECO:0000259" key="10">
    <source>
        <dbReference type="PROSITE" id="PS50106"/>
    </source>
</evidence>
<dbReference type="CDD" id="cd06674">
    <property type="entry name" value="PDZ11_MUPP1-PDZ9_PATJ-like"/>
    <property type="match status" value="1"/>
</dbReference>
<feature type="compositionally biased region" description="Basic and acidic residues" evidence="9">
    <location>
        <begin position="466"/>
        <end position="478"/>
    </location>
</feature>
<dbReference type="Pfam" id="PF00595">
    <property type="entry name" value="PDZ"/>
    <property type="match status" value="13"/>
</dbReference>
<dbReference type="InterPro" id="IPR001478">
    <property type="entry name" value="PDZ"/>
</dbReference>
<evidence type="ECO:0000256" key="7">
    <source>
        <dbReference type="ARBA" id="ARBA00023136"/>
    </source>
</evidence>
<keyword evidence="5" id="KW-0677">Repeat</keyword>
<dbReference type="InterPro" id="IPR036892">
    <property type="entry name" value="L27_dom_sf"/>
</dbReference>
<feature type="domain" description="L27" evidence="11">
    <location>
        <begin position="3"/>
        <end position="63"/>
    </location>
</feature>
<dbReference type="PANTHER" id="PTHR19964:SF10">
    <property type="entry name" value="MULTIPLE PDZ DOMAIN PROTEIN"/>
    <property type="match status" value="1"/>
</dbReference>
<feature type="region of interest" description="Disordered" evidence="9">
    <location>
        <begin position="466"/>
        <end position="510"/>
    </location>
</feature>
<keyword evidence="6" id="KW-0965">Cell junction</keyword>
<dbReference type="SUPFAM" id="SSF50156">
    <property type="entry name" value="PDZ domain-like"/>
    <property type="match status" value="13"/>
</dbReference>
<dbReference type="Proteomes" id="UP000261680">
    <property type="component" value="Unplaced"/>
</dbReference>
<comment type="subcellular location">
    <subcellularLocation>
        <location evidence="8">Apical cell membrane</location>
        <topology evidence="8">Peripheral membrane protein</topology>
    </subcellularLocation>
    <subcellularLocation>
        <location evidence="1">Cell junction</location>
        <location evidence="1">Tight junction</location>
    </subcellularLocation>
</comment>
<feature type="domain" description="PDZ" evidence="10">
    <location>
        <begin position="1656"/>
        <end position="1738"/>
    </location>
</feature>
<sequence>MLETIDKNRALQAAERLQAKLRERGDVANEDKLNLLKSVLQSPLFSQILNLQTSVQQLKDQVNTTTSAISNVEYAHIPHPSPAVIPTLQNELFLSSSNNGNLEAFTGSGTPHVSGKPACDEFDQLIKNMAQGRHVEVFELLKPPCGGLGFSVVGLRSENRGELGIFVQEIQEGSVAHRDGRLKETDQILAINGQALDQTITHQQAISILQKAKDNVQLVIARGSLPQLISPIVSRSPSAASTVSAHSNPVHWQHVETIELVNDGSGLGFGIVGGKATGVIVKTILPGGVADQHGRLCSGDHILKIGDTDLAGMSSEQVAQVLRQCGNRVKLTIARGATEEPAAPTSLGITVSSSPPSTPEMRVDASTQKSEESETFDVELTKNVHGLGITIAGYIGDKKLEPSGIFVKSITKSSAVEHDGRIQIGDQIIAVDGTNLQGFTNQQAVEVLRHTGPTVHLTLMRRGAKQEAELTSREDVTKEAVVSPVNASGSKENYEKDEDSSSLSRNTSILPNEEEGYPLLSAEIEDIEDARQQEAALLTKWQRIMGINYEIVVAHVSKFSENSGLGISLEATVGHHFIRSVLPEGPVGHSGKLFSGDELLEVNGITLLGENHQDVVNILKELPIEVAMVCCRRTVPPTSQSGVDSLDLRDIELTEKPHVDLGEFTGSSETEEAVLAVTDVGQNVEEVQGPLAMWEVDVQHIELEKGNKGLGFSILDYQDPIDPASTVIVIRSLVPGGIAEKDGRLLPGDRLMFVNDVNLENSSLEEAVQALKGAPPGTVRIGVAKPLPLSPEEGYVSAKEDSFLHPPHSCEEEGLADRVLFRADLALVDTNEADLADESTFESQYSPDNDSIYSTQASILSLHGSACSDGLNYGPSLPSSPPKDVTENSSAPVLDLHMSLEDLYTQNLLQRQDESPSSVDLSLGPASGFTVNDYTPANAIEQQYKCENTRTWAESHLPNEMISSAELTAPVLPDSTGKGSEFLIQQSSLTSSAECVMLQNLSKESFERTITIAKGNSSLGMTVSANKDGLGMIVRSIIHGGSISRDGRIAVGDCILSINEESTISLTNAQARAMLRRHSLIGPDIKITYVPAEHLEEFKISLGQQSGGIMALDVFSSYSGRDIPELPEREEGEGEESELQNAAYSNWNQPRRVELWREPSKSLGISIVGGRGMGSRLSNGEVMRGIFIKHVLEDSPAGKNGTLKPGDRIVEAPSQSESEPEKAPLCNVPPPPSSAFAEMSGDLTQSSASKISEDVDKEDEFGYSWKNIRERYGTLTGELHMIELEKGRSGLGLSLAGNKDRSRMSVFVVGIDPNGAAGKDGRLQIADELLEINGQILYGRSHQNASSIIKCAPSKVKIIFIRNKDAVSQMAVCPGNTVDPVPSTSENSRNKEAERSDTTSDAAVDLCSFKNVQHLELPKDQGGLGIAISEEDTLSGVIIKSLTEHGVAAKDGRLKVGDQILAIDDEVVVGYPVEKFISLLKTAKTTVKLSIRAENHDPQAVASAAGTASGEQKSSSLSPTAPSSGSPEPESIPSTSRSSTPAIFASDPATCPIIPGCETTIEISKGRTGLGLSIVGGSDTLLGAIIIHEVYEEGAACKDGRLWAGDQILEVNGIDLRKATHDEAINVLRQTPQRVRLTLYRDEAPYKEEDVYDTLTVELQKKPGKGLGLSIVGKRNDTGVFVSDIVKGGIADADGRLVQGDQILTVNGEDVRNATQEAVAALLKCSLGTVTLEVGRIKAGPFHSERRPSQSSQMSEGSLSSFTFPLSGSSTSESLESSLKKNALASEIQGLRTVEIKKGPTDSLGISIAGGVGSPLGDVPIFIAMMHPNGVAAQTQKLRVGDRIVTICGTSTEGMTHTQAVNLLKNAPGSIEMQVAAGGDVSVVTGHQQEPASSSLSFTGLTSSSIFQDDLGPPQCKSITLDRGPDGLGFSIVGGYGSPHGDLPIYVKTVFAKGAASEDGRLKRGDQIIAVNGQSLEGVTHEEAVAILKRTKGTVTLMVLS</sequence>
<dbReference type="FunFam" id="2.30.42.10:FF:000089">
    <property type="entry name" value="multiple PDZ domain protein isoform X1"/>
    <property type="match status" value="1"/>
</dbReference>
<keyword evidence="4" id="KW-0597">Phosphoprotein</keyword>
<dbReference type="RefSeq" id="XP_040487375.1">
    <property type="nucleotide sequence ID" value="XM_040631441.1"/>
</dbReference>
<dbReference type="SUPFAM" id="SSF101288">
    <property type="entry name" value="L27 domain"/>
    <property type="match status" value="1"/>
</dbReference>
<feature type="region of interest" description="Disordered" evidence="9">
    <location>
        <begin position="1500"/>
        <end position="1541"/>
    </location>
</feature>
<evidence type="ECO:0000256" key="1">
    <source>
        <dbReference type="ARBA" id="ARBA00004435"/>
    </source>
</evidence>
<dbReference type="Pfam" id="PF16667">
    <property type="entry name" value="MPDZ_u10"/>
    <property type="match status" value="1"/>
</dbReference>
<dbReference type="Pfam" id="PF09045">
    <property type="entry name" value="L27_2"/>
    <property type="match status" value="1"/>
</dbReference>
<dbReference type="InterPro" id="IPR051342">
    <property type="entry name" value="PDZ_scaffold"/>
</dbReference>
<dbReference type="InterPro" id="IPR015132">
    <property type="entry name" value="L27_2"/>
</dbReference>
<evidence type="ECO:0000259" key="11">
    <source>
        <dbReference type="PROSITE" id="PS51022"/>
    </source>
</evidence>
<protein>
    <submittedName>
        <fullName evidence="13">Multiple PDZ domain protein isoform X3</fullName>
    </submittedName>
</protein>
<dbReference type="FunFam" id="2.30.42.10:FF:000044">
    <property type="entry name" value="Multiple PDZ domain protein isoform X1"/>
    <property type="match status" value="1"/>
</dbReference>
<feature type="domain" description="PDZ" evidence="10">
    <location>
        <begin position="700"/>
        <end position="775"/>
    </location>
</feature>
<feature type="domain" description="PDZ" evidence="10">
    <location>
        <begin position="1281"/>
        <end position="1364"/>
    </location>
</feature>
<feature type="region of interest" description="Disordered" evidence="9">
    <location>
        <begin position="1374"/>
        <end position="1399"/>
    </location>
</feature>
<dbReference type="InterPro" id="IPR036034">
    <property type="entry name" value="PDZ_sf"/>
</dbReference>
<evidence type="ECO:0000256" key="2">
    <source>
        <dbReference type="ARBA" id="ARBA00022427"/>
    </source>
</evidence>
<accession>A0A8M1FY15</accession>
<dbReference type="CDD" id="cd06668">
    <property type="entry name" value="PDZ4_MUPP1-like"/>
    <property type="match status" value="1"/>
</dbReference>
<dbReference type="CDD" id="cd10817">
    <property type="entry name" value="PDZ9_MUPP1-like"/>
    <property type="match status" value="1"/>
</dbReference>
<feature type="region of interest" description="Disordered" evidence="9">
    <location>
        <begin position="342"/>
        <end position="372"/>
    </location>
</feature>
<feature type="domain" description="PDZ" evidence="10">
    <location>
        <begin position="1793"/>
        <end position="1879"/>
    </location>
</feature>
<organism evidence="12 13">
    <name type="scientific">Ursus maritimus</name>
    <name type="common">Polar bear</name>
    <name type="synonym">Thalarctos maritimus</name>
    <dbReference type="NCBI Taxonomy" id="29073"/>
    <lineage>
        <taxon>Eukaryota</taxon>
        <taxon>Metazoa</taxon>
        <taxon>Chordata</taxon>
        <taxon>Craniata</taxon>
        <taxon>Vertebrata</taxon>
        <taxon>Euteleostomi</taxon>
        <taxon>Mammalia</taxon>
        <taxon>Eutheria</taxon>
        <taxon>Laurasiatheria</taxon>
        <taxon>Carnivora</taxon>
        <taxon>Caniformia</taxon>
        <taxon>Ursidae</taxon>
        <taxon>Ursus</taxon>
    </lineage>
</organism>
<feature type="domain" description="PDZ" evidence="10">
    <location>
        <begin position="1560"/>
        <end position="1643"/>
    </location>
</feature>